<evidence type="ECO:0000256" key="9">
    <source>
        <dbReference type="ARBA" id="ARBA00023273"/>
    </source>
</evidence>
<evidence type="ECO:0000256" key="5">
    <source>
        <dbReference type="ARBA" id="ARBA00022490"/>
    </source>
</evidence>
<feature type="region of interest" description="Disordered" evidence="13">
    <location>
        <begin position="392"/>
        <end position="414"/>
    </location>
</feature>
<feature type="coiled-coil region" evidence="12">
    <location>
        <begin position="264"/>
        <end position="369"/>
    </location>
</feature>
<evidence type="ECO:0000256" key="2">
    <source>
        <dbReference type="ARBA" id="ARBA00004611"/>
    </source>
</evidence>
<evidence type="ECO:0000256" key="4">
    <source>
        <dbReference type="ARBA" id="ARBA00021752"/>
    </source>
</evidence>
<name>A0AAQ4RIR3_GASAC</name>
<comment type="subcellular location">
    <subcellularLocation>
        <location evidence="2">Cytoplasm</location>
        <location evidence="2">Cytoskeleton</location>
        <location evidence="2">Flagellum axoneme</location>
    </subcellularLocation>
</comment>
<dbReference type="Pfam" id="PF00612">
    <property type="entry name" value="IQ"/>
    <property type="match status" value="1"/>
</dbReference>
<keyword evidence="12" id="KW-0175">Coiled coil</keyword>
<evidence type="ECO:0000313" key="14">
    <source>
        <dbReference type="Ensembl" id="ENSGACP00000063564.1"/>
    </source>
</evidence>
<sequence>MFIFFLPSSDIMSANRTSMFAMTKIQSEDSQNLHDVSQKELLSHEAQCISSILENRIRLVEIATNLPAVLALNSVSGIVDKQLSRAIKEHQILINRLEALDNVKQSDGELDANVGKAHSLLMKEIKNSVRDLLRAAQAHPDAICGLGAEQRMKLGENQYMLIKGLEKFHSNVVEKLRTSLDEELRHILQKQASSSPDPEMEGLVQEEEELARHTKEIDAKITQKNDEIKHLQHSLKVNSGEELDVSLLAKKQFQSHDNLSKIKQNSIQQEIDQLNSQLNNSVLENRKVEKELQEKNDTMEKGIEYLIQLFDDEIEEKQAKLELNQMENEREEAQLKKLEKTFSALEVEYDQIQEKRRLAEEKRKEEIRELELKTKAAILIQACWRGYITRKSLKNKGKSKKPKKPKSKTNKKKL</sequence>
<dbReference type="SMART" id="SM00015">
    <property type="entry name" value="IQ"/>
    <property type="match status" value="1"/>
</dbReference>
<comment type="subunit">
    <text evidence="11">Component of the nexin-dynein regulatory complex (N-DRC). Interacts with CFAP52.</text>
</comment>
<dbReference type="InterPro" id="IPR042815">
    <property type="entry name" value="DRC10"/>
</dbReference>
<evidence type="ECO:0000256" key="8">
    <source>
        <dbReference type="ARBA" id="ARBA00023212"/>
    </source>
</evidence>
<evidence type="ECO:0000256" key="7">
    <source>
        <dbReference type="ARBA" id="ARBA00023069"/>
    </source>
</evidence>
<dbReference type="GeneTree" id="ENSGT00730000111354"/>
<keyword evidence="6" id="KW-0282">Flagellum</keyword>
<evidence type="ECO:0000256" key="11">
    <source>
        <dbReference type="ARBA" id="ARBA00046836"/>
    </source>
</evidence>
<protein>
    <recommendedName>
        <fullName evidence="4">Dynein regulatory complex protein 10</fullName>
    </recommendedName>
    <alternativeName>
        <fullName evidence="10">IQ domain-containing protein D</fullName>
    </alternativeName>
</protein>
<dbReference type="InterPro" id="IPR000048">
    <property type="entry name" value="IQ_motif_EF-hand-BS"/>
</dbReference>
<keyword evidence="9" id="KW-0966">Cell projection</keyword>
<dbReference type="CDD" id="cd23767">
    <property type="entry name" value="IQCD"/>
    <property type="match status" value="1"/>
</dbReference>
<evidence type="ECO:0000256" key="6">
    <source>
        <dbReference type="ARBA" id="ARBA00022846"/>
    </source>
</evidence>
<reference evidence="14" key="2">
    <citation type="submission" date="2025-08" db="UniProtKB">
        <authorList>
            <consortium name="Ensembl"/>
        </authorList>
    </citation>
    <scope>IDENTIFICATION</scope>
</reference>
<reference evidence="14" key="3">
    <citation type="submission" date="2025-09" db="UniProtKB">
        <authorList>
            <consortium name="Ensembl"/>
        </authorList>
    </citation>
    <scope>IDENTIFICATION</scope>
</reference>
<comment type="similarity">
    <text evidence="3">Belongs to the DRC10 family.</text>
</comment>
<accession>A0AAQ4RIR3</accession>
<keyword evidence="7" id="KW-0969">Cilium</keyword>
<keyword evidence="8" id="KW-0206">Cytoskeleton</keyword>
<dbReference type="PANTHER" id="PTHR31598:SF1">
    <property type="entry name" value="DYNEIN REGULATORY COMPLEX PROTEIN 10"/>
    <property type="match status" value="1"/>
</dbReference>
<organism evidence="14 15">
    <name type="scientific">Gasterosteus aculeatus aculeatus</name>
    <name type="common">three-spined stickleback</name>
    <dbReference type="NCBI Taxonomy" id="481459"/>
    <lineage>
        <taxon>Eukaryota</taxon>
        <taxon>Metazoa</taxon>
        <taxon>Chordata</taxon>
        <taxon>Craniata</taxon>
        <taxon>Vertebrata</taxon>
        <taxon>Euteleostomi</taxon>
        <taxon>Actinopterygii</taxon>
        <taxon>Neopterygii</taxon>
        <taxon>Teleostei</taxon>
        <taxon>Neoteleostei</taxon>
        <taxon>Acanthomorphata</taxon>
        <taxon>Eupercaria</taxon>
        <taxon>Perciformes</taxon>
        <taxon>Cottioidei</taxon>
        <taxon>Gasterosteales</taxon>
        <taxon>Gasterosteidae</taxon>
        <taxon>Gasterosteus</taxon>
    </lineage>
</organism>
<evidence type="ECO:0000256" key="3">
    <source>
        <dbReference type="ARBA" id="ARBA00009071"/>
    </source>
</evidence>
<evidence type="ECO:0000256" key="12">
    <source>
        <dbReference type="SAM" id="Coils"/>
    </source>
</evidence>
<dbReference type="PANTHER" id="PTHR31598">
    <property type="entry name" value="IQ DOMAIN-CONTAINING PROTEIN D"/>
    <property type="match status" value="1"/>
</dbReference>
<evidence type="ECO:0000256" key="10">
    <source>
        <dbReference type="ARBA" id="ARBA00032180"/>
    </source>
</evidence>
<evidence type="ECO:0000313" key="15">
    <source>
        <dbReference type="Proteomes" id="UP000007635"/>
    </source>
</evidence>
<keyword evidence="5" id="KW-0963">Cytoplasm</keyword>
<evidence type="ECO:0000256" key="1">
    <source>
        <dbReference type="ARBA" id="ARBA00003029"/>
    </source>
</evidence>
<dbReference type="Ensembl" id="ENSGACT00000075592.1">
    <property type="protein sequence ID" value="ENSGACP00000063564.1"/>
    <property type="gene ID" value="ENSGACG00000034484.1"/>
</dbReference>
<dbReference type="Proteomes" id="UP000007635">
    <property type="component" value="Chromosome XIII"/>
</dbReference>
<evidence type="ECO:0000256" key="13">
    <source>
        <dbReference type="SAM" id="MobiDB-lite"/>
    </source>
</evidence>
<dbReference type="AlphaFoldDB" id="A0AAQ4RIR3"/>
<comment type="function">
    <text evidence="1">Component of the nexin-dynein regulatory complex (N-DRC), a key regulator of ciliary/flagellar motility which maintains the alignment and integrity of the distal axoneme and regulates microtubule sliding in motile axonemes.</text>
</comment>
<keyword evidence="15" id="KW-1185">Reference proteome</keyword>
<reference evidence="14 15" key="1">
    <citation type="journal article" date="2021" name="G3 (Bethesda)">
        <title>Improved contiguity of the threespine stickleback genome using long-read sequencing.</title>
        <authorList>
            <person name="Nath S."/>
            <person name="Shaw D.E."/>
            <person name="White M.A."/>
        </authorList>
    </citation>
    <scope>NUCLEOTIDE SEQUENCE [LARGE SCALE GENOMIC DNA]</scope>
    <source>
        <strain evidence="14 15">Lake Benthic</strain>
    </source>
</reference>
<proteinExistence type="inferred from homology"/>
<dbReference type="PROSITE" id="PS50096">
    <property type="entry name" value="IQ"/>
    <property type="match status" value="1"/>
</dbReference>
<dbReference type="Gene3D" id="1.20.5.190">
    <property type="match status" value="1"/>
</dbReference>